<accession>A0ABS7YCM3</accession>
<comment type="similarity">
    <text evidence="1">Belongs to the intimin/invasin family.</text>
</comment>
<dbReference type="Gene3D" id="2.60.40.10">
    <property type="entry name" value="Immunoglobulins"/>
    <property type="match status" value="3"/>
</dbReference>
<dbReference type="InterPro" id="IPR003344">
    <property type="entry name" value="Big_1_dom"/>
</dbReference>
<proteinExistence type="inferred from homology"/>
<dbReference type="InterPro" id="IPR008964">
    <property type="entry name" value="Invasin/intimin_cell_adhesion"/>
</dbReference>
<organism evidence="4 5">
    <name type="scientific">Massilia hydrophila</name>
    <dbReference type="NCBI Taxonomy" id="3044279"/>
    <lineage>
        <taxon>Bacteria</taxon>
        <taxon>Pseudomonadati</taxon>
        <taxon>Pseudomonadota</taxon>
        <taxon>Betaproteobacteria</taxon>
        <taxon>Burkholderiales</taxon>
        <taxon>Oxalobacteraceae</taxon>
        <taxon>Telluria group</taxon>
        <taxon>Massilia</taxon>
    </lineage>
</organism>
<evidence type="ECO:0000313" key="5">
    <source>
        <dbReference type="Proteomes" id="UP001198602"/>
    </source>
</evidence>
<dbReference type="RefSeq" id="WP_225238417.1">
    <property type="nucleotide sequence ID" value="NZ_JAHYBX010000002.1"/>
</dbReference>
<sequence length="711" mass="70954">MHHTAKQEVLATLGRWTAIGLVAASLAACGGGGGNPGTTVGGGSGTGGGGTGGGGTGGGTPVTVEPKLTLALVDGSGATVTSLSGGQSASVKATVLDAAGKPAANAIVQFAASASSLVVFTPETGSALTDANGVAVVSVKPASVSSAGATAITATSVIGGKTATASSNIAVGAAPLTLGTLSFSPAPSGTLPAFSTVSLSIPVTSGGQPATSISGLSMNSLCVGDGTATLVPGSFANGIQTATYTNNGCLRGRDTISVAIGNSTQTISLDVGAANIGAIQFSGSSVSGSSIVLKGSGGQGRTEAAQITFRVVDQHGNGLAGVDVNFGATTYTGGLTVSPTRATTDSTGSVSTMVSSGTVPTPVRVIAEATRNGVKISGLSDTLTVSTGLPIQRFMSMSAEKFNIEGLDYDNETTDITVLLADQYGNPVSDNTAINFVTEGGAVGTSAQGACVTKGGACTVALRSQAFKPVNGRVTVLAYLQGVEDFTDSNGDGQYSCTGYSGSTPYRPLVDSCPSGGEPFVDQGDPFLDTGSHAVVYGQPAKKDSLDGSYEAAKGDLPFPFNRSSYSAAGDSKWGLNYIRRSLEIVFSGSDTTMVRQVCTTDGCRDWTAADGDPAVVQGVAGSSCSPQTIAVRLFDRNNNPLPFNTRVTASDSTKISVSTFLPDAVASTNTIGGTIHYLTVKPNTTCESGSFMVRVETPKGKVTGFTFKSN</sequence>
<evidence type="ECO:0000256" key="2">
    <source>
        <dbReference type="SAM" id="MobiDB-lite"/>
    </source>
</evidence>
<feature type="compositionally biased region" description="Gly residues" evidence="2">
    <location>
        <begin position="40"/>
        <end position="60"/>
    </location>
</feature>
<reference evidence="4 5" key="1">
    <citation type="submission" date="2021-07" db="EMBL/GenBank/DDBJ databases">
        <title>Characterization of Violacein-producing bacteria and related species.</title>
        <authorList>
            <person name="Wilson H.S."/>
            <person name="De Leon M.E."/>
        </authorList>
    </citation>
    <scope>NUCLEOTIDE SEQUENCE [LARGE SCALE GENOMIC DNA]</scope>
    <source>
        <strain evidence="4 5">HSC-2F05</strain>
    </source>
</reference>
<feature type="domain" description="Big-1" evidence="3">
    <location>
        <begin position="67"/>
        <end position="171"/>
    </location>
</feature>
<dbReference type="EMBL" id="JAHYBX010000002">
    <property type="protein sequence ID" value="MCA1856115.1"/>
    <property type="molecule type" value="Genomic_DNA"/>
</dbReference>
<protein>
    <submittedName>
        <fullName evidence="4">Ig-like domain-containing protein</fullName>
    </submittedName>
</protein>
<keyword evidence="5" id="KW-1185">Reference proteome</keyword>
<evidence type="ECO:0000259" key="3">
    <source>
        <dbReference type="PROSITE" id="PS51127"/>
    </source>
</evidence>
<gene>
    <name evidence="4" type="ORF">LE190_09275</name>
</gene>
<comment type="caution">
    <text evidence="4">The sequence shown here is derived from an EMBL/GenBank/DDBJ whole genome shotgun (WGS) entry which is preliminary data.</text>
</comment>
<dbReference type="Proteomes" id="UP001198602">
    <property type="component" value="Unassembled WGS sequence"/>
</dbReference>
<dbReference type="PROSITE" id="PS51257">
    <property type="entry name" value="PROKAR_LIPOPROTEIN"/>
    <property type="match status" value="1"/>
</dbReference>
<dbReference type="SUPFAM" id="SSF49373">
    <property type="entry name" value="Invasin/intimin cell-adhesion fragments"/>
    <property type="match status" value="2"/>
</dbReference>
<dbReference type="PROSITE" id="PS51127">
    <property type="entry name" value="BIG1"/>
    <property type="match status" value="1"/>
</dbReference>
<evidence type="ECO:0000256" key="1">
    <source>
        <dbReference type="ARBA" id="ARBA00010116"/>
    </source>
</evidence>
<name>A0ABS7YCM3_9BURK</name>
<evidence type="ECO:0000313" key="4">
    <source>
        <dbReference type="EMBL" id="MCA1856115.1"/>
    </source>
</evidence>
<dbReference type="InterPro" id="IPR013783">
    <property type="entry name" value="Ig-like_fold"/>
</dbReference>
<feature type="region of interest" description="Disordered" evidence="2">
    <location>
        <begin position="40"/>
        <end position="61"/>
    </location>
</feature>